<keyword evidence="1" id="KW-0812">Transmembrane</keyword>
<feature type="transmembrane region" description="Helical" evidence="1">
    <location>
        <begin position="24"/>
        <end position="49"/>
    </location>
</feature>
<organism evidence="2 3">
    <name type="scientific">Gonapodya prolifera (strain JEL478)</name>
    <name type="common">Monoblepharis prolifera</name>
    <dbReference type="NCBI Taxonomy" id="1344416"/>
    <lineage>
        <taxon>Eukaryota</taxon>
        <taxon>Fungi</taxon>
        <taxon>Fungi incertae sedis</taxon>
        <taxon>Chytridiomycota</taxon>
        <taxon>Chytridiomycota incertae sedis</taxon>
        <taxon>Monoblepharidomycetes</taxon>
        <taxon>Monoblepharidales</taxon>
        <taxon>Gonapodyaceae</taxon>
        <taxon>Gonapodya</taxon>
    </lineage>
</organism>
<protein>
    <recommendedName>
        <fullName evidence="4">G-protein coupled receptors family 1 profile domain-containing protein</fullName>
    </recommendedName>
</protein>
<evidence type="ECO:0000313" key="2">
    <source>
        <dbReference type="EMBL" id="KXS19030.1"/>
    </source>
</evidence>
<evidence type="ECO:0000313" key="3">
    <source>
        <dbReference type="Proteomes" id="UP000070544"/>
    </source>
</evidence>
<evidence type="ECO:0000256" key="1">
    <source>
        <dbReference type="SAM" id="Phobius"/>
    </source>
</evidence>
<sequence length="225" mass="25290">MAGGIGDDIAIANGFFPRGTRAVWIIPITILTIVGDYSVLLFYLVAYGARLSILRHPLHKMIIMMFVFNFIGAFLLYFVGFVNPESVGCKAGIFIIVGSVTGDYCAAFSICWMLFQSLVLQWRRTNLMETLTLFFPPLTALLYGLLTIGGYVHILPSHPLPFPSYSHHPPSYQIRPHGPRRRMLARQHDLMALPSPLRWLVHIGRVHGGHGHRHRAQPQPPRPGQ</sequence>
<accession>A0A139AQK5</accession>
<gene>
    <name evidence="2" type="ORF">M427DRAFT_181488</name>
</gene>
<feature type="transmembrane region" description="Helical" evidence="1">
    <location>
        <begin position="91"/>
        <end position="115"/>
    </location>
</feature>
<reference evidence="2 3" key="1">
    <citation type="journal article" date="2015" name="Genome Biol. Evol.">
        <title>Phylogenomic analyses indicate that early fungi evolved digesting cell walls of algal ancestors of land plants.</title>
        <authorList>
            <person name="Chang Y."/>
            <person name="Wang S."/>
            <person name="Sekimoto S."/>
            <person name="Aerts A.L."/>
            <person name="Choi C."/>
            <person name="Clum A."/>
            <person name="LaButti K.M."/>
            <person name="Lindquist E.A."/>
            <person name="Yee Ngan C."/>
            <person name="Ohm R.A."/>
            <person name="Salamov A.A."/>
            <person name="Grigoriev I.V."/>
            <person name="Spatafora J.W."/>
            <person name="Berbee M.L."/>
        </authorList>
    </citation>
    <scope>NUCLEOTIDE SEQUENCE [LARGE SCALE GENOMIC DNA]</scope>
    <source>
        <strain evidence="2 3">JEL478</strain>
    </source>
</reference>
<name>A0A139AQK5_GONPJ</name>
<feature type="transmembrane region" description="Helical" evidence="1">
    <location>
        <begin position="61"/>
        <end position="79"/>
    </location>
</feature>
<dbReference type="EMBL" id="KQ965740">
    <property type="protein sequence ID" value="KXS19030.1"/>
    <property type="molecule type" value="Genomic_DNA"/>
</dbReference>
<keyword evidence="1" id="KW-1133">Transmembrane helix</keyword>
<proteinExistence type="predicted"/>
<keyword evidence="3" id="KW-1185">Reference proteome</keyword>
<dbReference type="AlphaFoldDB" id="A0A139AQK5"/>
<feature type="transmembrane region" description="Helical" evidence="1">
    <location>
        <begin position="127"/>
        <end position="154"/>
    </location>
</feature>
<evidence type="ECO:0008006" key="4">
    <source>
        <dbReference type="Google" id="ProtNLM"/>
    </source>
</evidence>
<keyword evidence="1" id="KW-0472">Membrane</keyword>
<dbReference type="Proteomes" id="UP000070544">
    <property type="component" value="Unassembled WGS sequence"/>
</dbReference>